<reference evidence="1 2" key="1">
    <citation type="submission" date="2007-03" db="EMBL/GenBank/DDBJ databases">
        <authorList>
            <person name="Fulton L."/>
            <person name="Clifton S."/>
            <person name="Fulton B."/>
            <person name="Xu J."/>
            <person name="Minx P."/>
            <person name="Pepin K.H."/>
            <person name="Johnson M."/>
            <person name="Thiruvilangam P."/>
            <person name="Bhonagiri V."/>
            <person name="Nash W.E."/>
            <person name="Mardis E.R."/>
            <person name="Wilson R.K."/>
        </authorList>
    </citation>
    <scope>NUCLEOTIDE SEQUENCE [LARGE SCALE GENOMIC DNA]</scope>
    <source>
        <strain evidence="2">ATCC 8483 / DSM 1896 / JCM 5824 / BCRC 10623 / CCUG 4943 / NCTC 11153</strain>
    </source>
</reference>
<proteinExistence type="predicted"/>
<dbReference type="Proteomes" id="UP000005475">
    <property type="component" value="Unassembled WGS sequence"/>
</dbReference>
<dbReference type="AlphaFoldDB" id="A0AAN3A427"/>
<evidence type="ECO:0000313" key="2">
    <source>
        <dbReference type="Proteomes" id="UP000005475"/>
    </source>
</evidence>
<accession>A0AAN3A427</accession>
<comment type="caution">
    <text evidence="1">The sequence shown here is derived from an EMBL/GenBank/DDBJ whole genome shotgun (WGS) entry which is preliminary data.</text>
</comment>
<dbReference type="EMBL" id="AAXF02000054">
    <property type="protein sequence ID" value="EDO09506.1"/>
    <property type="molecule type" value="Genomic_DNA"/>
</dbReference>
<gene>
    <name evidence="1" type="ORF">BACOVA_05369</name>
</gene>
<reference evidence="2" key="2">
    <citation type="submission" date="2007-04" db="EMBL/GenBank/DDBJ databases">
        <title>Draft genome sequence of Bacteroides ovatus (ATCC 8483).</title>
        <authorList>
            <person name="Sudarsanam P."/>
            <person name="Ley R."/>
            <person name="Guruge J."/>
            <person name="Turnbaugh P.J."/>
            <person name="Mahowald M."/>
            <person name="Liep D."/>
            <person name="Gordon J."/>
        </authorList>
    </citation>
    <scope>NUCLEOTIDE SEQUENCE [LARGE SCALE GENOMIC DNA]</scope>
    <source>
        <strain evidence="2">ATCC 8483 / DSM 1896 / JCM 5824 / BCRC 10623 / CCUG 4943 / NCTC 11153</strain>
    </source>
</reference>
<name>A0AAN3A427_BACO1</name>
<protein>
    <submittedName>
        <fullName evidence="1">Uncharacterized protein</fullName>
    </submittedName>
</protein>
<organism evidence="1 2">
    <name type="scientific">Bacteroides ovatus (strain ATCC 8483 / DSM 1896 / JCM 5824 / BCRC 10623 / CCUG 4943 / NCTC 11153)</name>
    <dbReference type="NCBI Taxonomy" id="411476"/>
    <lineage>
        <taxon>Bacteria</taxon>
        <taxon>Pseudomonadati</taxon>
        <taxon>Bacteroidota</taxon>
        <taxon>Bacteroidia</taxon>
        <taxon>Bacteroidales</taxon>
        <taxon>Bacteroidaceae</taxon>
        <taxon>Bacteroides</taxon>
    </lineage>
</organism>
<sequence>MIMENSQLKDLQEEVSEATKQYILTTFNSENGMKTYYLQMSNIIRSAHINPPIDTEYNSLKKLSKKLKQYCTFIQTLGEHEWDKGIADIQKALGIYLMQNNIESKERKQTNQEIASQLQFIVFLSGNINIIKQLHGILQRHLSNVMLLLRSYPEHNIQE</sequence>
<evidence type="ECO:0000313" key="1">
    <source>
        <dbReference type="EMBL" id="EDO09506.1"/>
    </source>
</evidence>